<evidence type="ECO:0000313" key="2">
    <source>
        <dbReference type="Proteomes" id="UP001152024"/>
    </source>
</evidence>
<protein>
    <recommendedName>
        <fullName evidence="3">C2H2-type domain-containing protein</fullName>
    </recommendedName>
</protein>
<reference evidence="1" key="1">
    <citation type="submission" date="2022-09" db="EMBL/GenBank/DDBJ databases">
        <title>Fusarium specimens isolated from Avocado Roots.</title>
        <authorList>
            <person name="Stajich J."/>
            <person name="Roper C."/>
            <person name="Heimlech-Rivalta G."/>
        </authorList>
    </citation>
    <scope>NUCLEOTIDE SEQUENCE</scope>
    <source>
        <strain evidence="1">CF00095</strain>
    </source>
</reference>
<dbReference type="EMBL" id="JAOQBH010000012">
    <property type="protein sequence ID" value="KAJ4128151.1"/>
    <property type="molecule type" value="Genomic_DNA"/>
</dbReference>
<sequence length="211" mass="23313">MVGGGEVALVIEKGAKLVMGELLMPQEVLLAATPTLARTPITGLRLSSRRTPMLIVKTLLFSIDRSNLPVALGTCDRMLLSVVTKQQASVDEMLGALPTSEVEALDFFVRESGQLEIHQATVHRGEKTYTCPECDQAFGQESTRDAHKYGLTQEECKLGVGSMSRRPDMVRRDPMAPPISTGWCIYGKIRGLKLQKLTATMEEIRFHILDR</sequence>
<keyword evidence="2" id="KW-1185">Reference proteome</keyword>
<accession>A0ABQ8R715</accession>
<dbReference type="Gene3D" id="3.30.160.60">
    <property type="entry name" value="Classic Zinc Finger"/>
    <property type="match status" value="1"/>
</dbReference>
<organism evidence="1 2">
    <name type="scientific">Fusarium equiseti</name>
    <name type="common">Fusarium scirpi</name>
    <dbReference type="NCBI Taxonomy" id="61235"/>
    <lineage>
        <taxon>Eukaryota</taxon>
        <taxon>Fungi</taxon>
        <taxon>Dikarya</taxon>
        <taxon>Ascomycota</taxon>
        <taxon>Pezizomycotina</taxon>
        <taxon>Sordariomycetes</taxon>
        <taxon>Hypocreomycetidae</taxon>
        <taxon>Hypocreales</taxon>
        <taxon>Nectriaceae</taxon>
        <taxon>Fusarium</taxon>
        <taxon>Fusarium incarnatum-equiseti species complex</taxon>
    </lineage>
</organism>
<name>A0ABQ8R715_FUSEQ</name>
<dbReference type="Proteomes" id="UP001152024">
    <property type="component" value="Unassembled WGS sequence"/>
</dbReference>
<comment type="caution">
    <text evidence="1">The sequence shown here is derived from an EMBL/GenBank/DDBJ whole genome shotgun (WGS) entry which is preliminary data.</text>
</comment>
<evidence type="ECO:0000313" key="1">
    <source>
        <dbReference type="EMBL" id="KAJ4128151.1"/>
    </source>
</evidence>
<proteinExistence type="predicted"/>
<gene>
    <name evidence="1" type="ORF">NW768_008436</name>
</gene>
<dbReference type="InterPro" id="IPR036236">
    <property type="entry name" value="Znf_C2H2_sf"/>
</dbReference>
<dbReference type="SUPFAM" id="SSF57667">
    <property type="entry name" value="beta-beta-alpha zinc fingers"/>
    <property type="match status" value="1"/>
</dbReference>
<evidence type="ECO:0008006" key="3">
    <source>
        <dbReference type="Google" id="ProtNLM"/>
    </source>
</evidence>